<dbReference type="EMBL" id="OU503041">
    <property type="protein sequence ID" value="CAI9762999.1"/>
    <property type="molecule type" value="Genomic_DNA"/>
</dbReference>
<keyword evidence="1" id="KW-0472">Membrane</keyword>
<feature type="transmembrane region" description="Helical" evidence="1">
    <location>
        <begin position="567"/>
        <end position="586"/>
    </location>
</feature>
<evidence type="ECO:0000313" key="4">
    <source>
        <dbReference type="Proteomes" id="UP000834106"/>
    </source>
</evidence>
<organism evidence="3 4">
    <name type="scientific">Fraxinus pennsylvanica</name>
    <dbReference type="NCBI Taxonomy" id="56036"/>
    <lineage>
        <taxon>Eukaryota</taxon>
        <taxon>Viridiplantae</taxon>
        <taxon>Streptophyta</taxon>
        <taxon>Embryophyta</taxon>
        <taxon>Tracheophyta</taxon>
        <taxon>Spermatophyta</taxon>
        <taxon>Magnoliopsida</taxon>
        <taxon>eudicotyledons</taxon>
        <taxon>Gunneridae</taxon>
        <taxon>Pentapetalae</taxon>
        <taxon>asterids</taxon>
        <taxon>lamiids</taxon>
        <taxon>Lamiales</taxon>
        <taxon>Oleaceae</taxon>
        <taxon>Oleeae</taxon>
        <taxon>Fraxinus</taxon>
    </lineage>
</organism>
<feature type="transmembrane region" description="Helical" evidence="1">
    <location>
        <begin position="157"/>
        <end position="179"/>
    </location>
</feature>
<keyword evidence="1" id="KW-1133">Transmembrane helix</keyword>
<sequence length="718" mass="82644">MGEGRGRVAFGEEIVSGGANIREVINLGAFRQRFMEAGLGGAARDGGVKAVDSDEGWVTVAEEDPVPFFIVFCFDFRREEGAFSSNSRQFHKIYEQMGSKDLVATVALGIISKNTLDESKHAEDPLHQLFWFWAQFLLLHLGGSDSITAYSQEDNELWLRHFVGMVIQTGLAFYILLVAFPGSSWLPILSVPIFIIGVIKYGERIWALRSAHSENFRDSMLTEPDSGPNYAKFMEDFTLKKAEGFFVESAEVIEIPVPTHEFFPGDDLKLIPDAYNLFQTFKRLFADIILSFQDRDSSRSYFQKLTPKIAFDVVEVELGFTFDVLYTKTSQLFNSAAIVLRLVTFLLTSFALMAFLCLCDKSKYHKYDLAVTYSLLFVAIFLEIYSVFDLLNSDWTANWLIRREKTPTSLIGRWNKWWNECQANQRRWSKKMAQHNLLDLCLIDNQGVCLRMQKILRRIQKLLQIDNFLEMHWNKTYVDVSPALNDLIFEELKHTEIDRCDLAVSWNGRGSFTPEKYGHFLMDRTKEGEFDRIILSWHIATDICYYLEWNSIERKESLDLSKHISDYMLYLLVSCPFMLPIGIGMIRFRDTCAEAREFLGERNLKYGKANACKKLLQVNTEVLPAKVKGDRSKSVLFDACMLAKLLLAEKEDRWKKISKLWVEMLAYAATHCRGNHHARQLRKGGEFLTHVWLLMAHLGITEQFQISQGHARAKLVVK</sequence>
<dbReference type="AlphaFoldDB" id="A0AAD2DQY8"/>
<dbReference type="Proteomes" id="UP000834106">
    <property type="component" value="Chromosome 6"/>
</dbReference>
<keyword evidence="4" id="KW-1185">Reference proteome</keyword>
<dbReference type="Pfam" id="PF04578">
    <property type="entry name" value="DUF594"/>
    <property type="match status" value="1"/>
</dbReference>
<proteinExistence type="predicted"/>
<dbReference type="Pfam" id="PF13968">
    <property type="entry name" value="DUF4220"/>
    <property type="match status" value="1"/>
</dbReference>
<keyword evidence="1" id="KW-0812">Transmembrane</keyword>
<feature type="transmembrane region" description="Helical" evidence="1">
    <location>
        <begin position="338"/>
        <end position="358"/>
    </location>
</feature>
<reference evidence="3" key="1">
    <citation type="submission" date="2023-05" db="EMBL/GenBank/DDBJ databases">
        <authorList>
            <person name="Huff M."/>
        </authorList>
    </citation>
    <scope>NUCLEOTIDE SEQUENCE</scope>
</reference>
<dbReference type="InterPro" id="IPR007658">
    <property type="entry name" value="DUF594"/>
</dbReference>
<dbReference type="InterPro" id="IPR025315">
    <property type="entry name" value="DUF4220"/>
</dbReference>
<feature type="domain" description="DUF4220" evidence="2">
    <location>
        <begin position="100"/>
        <end position="439"/>
    </location>
</feature>
<feature type="transmembrane region" description="Helical" evidence="1">
    <location>
        <begin position="185"/>
        <end position="202"/>
    </location>
</feature>
<feature type="transmembrane region" description="Helical" evidence="1">
    <location>
        <begin position="370"/>
        <end position="388"/>
    </location>
</feature>
<accession>A0AAD2DQY8</accession>
<gene>
    <name evidence="3" type="ORF">FPE_LOCUS10429</name>
</gene>
<evidence type="ECO:0000313" key="3">
    <source>
        <dbReference type="EMBL" id="CAI9762999.1"/>
    </source>
</evidence>
<protein>
    <recommendedName>
        <fullName evidence="2">DUF4220 domain-containing protein</fullName>
    </recommendedName>
</protein>
<name>A0AAD2DQY8_9LAMI</name>
<evidence type="ECO:0000259" key="2">
    <source>
        <dbReference type="Pfam" id="PF13968"/>
    </source>
</evidence>
<evidence type="ECO:0000256" key="1">
    <source>
        <dbReference type="SAM" id="Phobius"/>
    </source>
</evidence>
<dbReference type="PANTHER" id="PTHR31325">
    <property type="entry name" value="OS01G0798800 PROTEIN-RELATED"/>
    <property type="match status" value="1"/>
</dbReference>